<accession>A0ABT0W331</accession>
<dbReference type="EMBL" id="JAMQBH010000031">
    <property type="protein sequence ID" value="MCM2517978.1"/>
    <property type="molecule type" value="Genomic_DNA"/>
</dbReference>
<comment type="caution">
    <text evidence="1">The sequence shown here is derived from an EMBL/GenBank/DDBJ whole genome shotgun (WGS) entry which is preliminary data.</text>
</comment>
<dbReference type="RefSeq" id="WP_251100272.1">
    <property type="nucleotide sequence ID" value="NZ_JAMQBH010000031.1"/>
</dbReference>
<protein>
    <submittedName>
        <fullName evidence="1">Uncharacterized protein</fullName>
    </submittedName>
</protein>
<reference evidence="1 2" key="1">
    <citation type="submission" date="2022-06" db="EMBL/GenBank/DDBJ databases">
        <title>Whole genome sequence of Streptomyces griseoincarnatus RB7AG.</title>
        <authorList>
            <person name="Ray L."/>
            <person name="Behera S."/>
            <person name="Panda A.N."/>
        </authorList>
    </citation>
    <scope>NUCLEOTIDE SEQUENCE [LARGE SCALE GENOMIC DNA]</scope>
    <source>
        <strain evidence="1 2">RB7AG</strain>
    </source>
</reference>
<evidence type="ECO:0000313" key="2">
    <source>
        <dbReference type="Proteomes" id="UP001523263"/>
    </source>
</evidence>
<evidence type="ECO:0000313" key="1">
    <source>
        <dbReference type="EMBL" id="MCM2517978.1"/>
    </source>
</evidence>
<organism evidence="1 2">
    <name type="scientific">Streptomyces griseoincarnatus</name>
    <dbReference type="NCBI Taxonomy" id="29305"/>
    <lineage>
        <taxon>Bacteria</taxon>
        <taxon>Bacillati</taxon>
        <taxon>Actinomycetota</taxon>
        <taxon>Actinomycetes</taxon>
        <taxon>Kitasatosporales</taxon>
        <taxon>Streptomycetaceae</taxon>
        <taxon>Streptomyces</taxon>
        <taxon>Streptomyces griseoincarnatus group</taxon>
    </lineage>
</organism>
<gene>
    <name evidence="1" type="ORF">NC658_32835</name>
</gene>
<name>A0ABT0W331_STRGI</name>
<keyword evidence="2" id="KW-1185">Reference proteome</keyword>
<proteinExistence type="predicted"/>
<sequence length="171" mass="19716">MLQPYEVRVLIHEPRRAGVHDRPLIEETLDVLRAELEVERLAKAELTTRAAWLAFMRFARQRFTTAPTPDSDGLLFQYGTYAFSGRPMFTVDLTRQFDISDDGGEHDHHVQIHCELRYECKPALDALGSFNSWFFHDADADLDEWLAAMEGHLELLLARVPSEIDVYEEPV</sequence>
<dbReference type="Proteomes" id="UP001523263">
    <property type="component" value="Unassembled WGS sequence"/>
</dbReference>